<dbReference type="KEGG" id="cts:Ctha_2590"/>
<protein>
    <submittedName>
        <fullName evidence="2">Heat shock protein DnaJ domain protein</fullName>
    </submittedName>
</protein>
<dbReference type="InterPro" id="IPR050817">
    <property type="entry name" value="DjlA_DnaK_co-chaperone"/>
</dbReference>
<keyword evidence="2" id="KW-0346">Stress response</keyword>
<dbReference type="HOGENOM" id="CLU_1902954_0_0_10"/>
<dbReference type="InterPro" id="IPR001623">
    <property type="entry name" value="DnaJ_domain"/>
</dbReference>
<proteinExistence type="predicted"/>
<accession>B3QY73</accession>
<dbReference type="EMBL" id="CP001100">
    <property type="protein sequence ID" value="ACF15039.1"/>
    <property type="molecule type" value="Genomic_DNA"/>
</dbReference>
<dbReference type="CDD" id="cd06257">
    <property type="entry name" value="DnaJ"/>
    <property type="match status" value="1"/>
</dbReference>
<dbReference type="PROSITE" id="PS50076">
    <property type="entry name" value="DNAJ_2"/>
    <property type="match status" value="1"/>
</dbReference>
<feature type="domain" description="J" evidence="1">
    <location>
        <begin position="68"/>
        <end position="133"/>
    </location>
</feature>
<dbReference type="Pfam" id="PF00226">
    <property type="entry name" value="DnaJ"/>
    <property type="match status" value="1"/>
</dbReference>
<dbReference type="Proteomes" id="UP000001208">
    <property type="component" value="Chromosome"/>
</dbReference>
<evidence type="ECO:0000259" key="1">
    <source>
        <dbReference type="PROSITE" id="PS50076"/>
    </source>
</evidence>
<dbReference type="InterPro" id="IPR036869">
    <property type="entry name" value="J_dom_sf"/>
</dbReference>
<sequence>MTIFERLIQNLRAELHFSTHTLFHQEDFKRWLESYFAFKAASDSHSKHSSGAHHQQHTAEWQDPVIAGYYANLELPYGADLDAVRKAWKKMILRYHPDKHAGDLEKQRLATELTKGLNHAYKELEKHLKKSFH</sequence>
<dbReference type="eggNOG" id="COG2214">
    <property type="taxonomic scope" value="Bacteria"/>
</dbReference>
<keyword evidence="3" id="KW-1185">Reference proteome</keyword>
<dbReference type="SMART" id="SM00271">
    <property type="entry name" value="DnaJ"/>
    <property type="match status" value="1"/>
</dbReference>
<dbReference type="PANTHER" id="PTHR24074">
    <property type="entry name" value="CO-CHAPERONE PROTEIN DJLA"/>
    <property type="match status" value="1"/>
</dbReference>
<dbReference type="SUPFAM" id="SSF46565">
    <property type="entry name" value="Chaperone J-domain"/>
    <property type="match status" value="1"/>
</dbReference>
<evidence type="ECO:0000313" key="3">
    <source>
        <dbReference type="Proteomes" id="UP000001208"/>
    </source>
</evidence>
<dbReference type="STRING" id="517418.Ctha_2590"/>
<name>B3QY73_CHLT3</name>
<evidence type="ECO:0000313" key="2">
    <source>
        <dbReference type="EMBL" id="ACF15039.1"/>
    </source>
</evidence>
<dbReference type="RefSeq" id="WP_012501121.1">
    <property type="nucleotide sequence ID" value="NC_011026.1"/>
</dbReference>
<dbReference type="PRINTS" id="PR00625">
    <property type="entry name" value="JDOMAIN"/>
</dbReference>
<reference evidence="2 3" key="1">
    <citation type="submission" date="2008-06" db="EMBL/GenBank/DDBJ databases">
        <title>Complete sequence of Chloroherpeton thalassium ATCC 35110.</title>
        <authorList>
            <consortium name="US DOE Joint Genome Institute"/>
            <person name="Lucas S."/>
            <person name="Copeland A."/>
            <person name="Lapidus A."/>
            <person name="Glavina del Rio T."/>
            <person name="Dalin E."/>
            <person name="Tice H."/>
            <person name="Bruce D."/>
            <person name="Goodwin L."/>
            <person name="Pitluck S."/>
            <person name="Schmutz J."/>
            <person name="Larimer F."/>
            <person name="Land M."/>
            <person name="Hauser L."/>
            <person name="Kyrpides N."/>
            <person name="Mikhailova N."/>
            <person name="Liu Z."/>
            <person name="Li T."/>
            <person name="Zhao F."/>
            <person name="Overmann J."/>
            <person name="Bryant D.A."/>
            <person name="Richardson P."/>
        </authorList>
    </citation>
    <scope>NUCLEOTIDE SEQUENCE [LARGE SCALE GENOMIC DNA]</scope>
    <source>
        <strain evidence="3">ATCC 35110 / GB-78</strain>
    </source>
</reference>
<dbReference type="Gene3D" id="1.10.287.110">
    <property type="entry name" value="DnaJ domain"/>
    <property type="match status" value="1"/>
</dbReference>
<dbReference type="AlphaFoldDB" id="B3QY73"/>
<gene>
    <name evidence="2" type="ordered locus">Ctha_2590</name>
</gene>
<organism evidence="2 3">
    <name type="scientific">Chloroherpeton thalassium (strain ATCC 35110 / GB-78)</name>
    <dbReference type="NCBI Taxonomy" id="517418"/>
    <lineage>
        <taxon>Bacteria</taxon>
        <taxon>Pseudomonadati</taxon>
        <taxon>Chlorobiota</taxon>
        <taxon>Chlorobiia</taxon>
        <taxon>Chlorobiales</taxon>
        <taxon>Chloroherpetonaceae</taxon>
        <taxon>Chloroherpeton</taxon>
    </lineage>
</organism>
<dbReference type="OrthoDB" id="9779622at2"/>